<dbReference type="VEuPathDB" id="VectorBase:RSAN_046473"/>
<keyword evidence="3" id="KW-1185">Reference proteome</keyword>
<feature type="region of interest" description="Disordered" evidence="1">
    <location>
        <begin position="306"/>
        <end position="343"/>
    </location>
</feature>
<accession>A0A9D4Q733</accession>
<dbReference type="AlphaFoldDB" id="A0A9D4Q733"/>
<comment type="caution">
    <text evidence="2">The sequence shown here is derived from an EMBL/GenBank/DDBJ whole genome shotgun (WGS) entry which is preliminary data.</text>
</comment>
<gene>
    <name evidence="2" type="ORF">HPB52_016594</name>
</gene>
<feature type="region of interest" description="Disordered" evidence="1">
    <location>
        <begin position="42"/>
        <end position="63"/>
    </location>
</feature>
<dbReference type="EMBL" id="JABSTV010001248">
    <property type="protein sequence ID" value="KAH7969305.1"/>
    <property type="molecule type" value="Genomic_DNA"/>
</dbReference>
<dbReference type="Proteomes" id="UP000821837">
    <property type="component" value="Unassembled WGS sequence"/>
</dbReference>
<proteinExistence type="predicted"/>
<organism evidence="2 3">
    <name type="scientific">Rhipicephalus sanguineus</name>
    <name type="common">Brown dog tick</name>
    <name type="synonym">Ixodes sanguineus</name>
    <dbReference type="NCBI Taxonomy" id="34632"/>
    <lineage>
        <taxon>Eukaryota</taxon>
        <taxon>Metazoa</taxon>
        <taxon>Ecdysozoa</taxon>
        <taxon>Arthropoda</taxon>
        <taxon>Chelicerata</taxon>
        <taxon>Arachnida</taxon>
        <taxon>Acari</taxon>
        <taxon>Parasitiformes</taxon>
        <taxon>Ixodida</taxon>
        <taxon>Ixodoidea</taxon>
        <taxon>Ixodidae</taxon>
        <taxon>Rhipicephalinae</taxon>
        <taxon>Rhipicephalus</taxon>
        <taxon>Rhipicephalus</taxon>
    </lineage>
</organism>
<sequence length="343" mass="37341">MPLFSLFLSIIHKVKYLKNHSLVWFPAHLGTIEGALLNPNEESHSAARGSTDHVPGNASSPGRPEPLCSYIEICKHHYLSRRVLPLPHSSLCRAQAVTLRLLQTSTYPSPAALHTMYPERFPSPDCPLCGGYADFEHVLWGCASAGPPFTQAEMKRLIKAQDQTSQILAVHRARARAVRFNLMVPESPGTVGDPTRCWPKQPPTAADWLGVKGQDASVPGMRAAIYTKLLLLMCLRGAQSQAAGVGDVFDCKKGALNTNSKTHVTDGGPDAKKYEIEITGTAAPYDGCDCQALALRACPRRGKRDILKPLDLESSDTPPRARFPPQFSSDFSPPLNGALRTAR</sequence>
<protein>
    <recommendedName>
        <fullName evidence="4">Tick transposon</fullName>
    </recommendedName>
</protein>
<name>A0A9D4Q733_RHISA</name>
<feature type="compositionally biased region" description="Low complexity" evidence="1">
    <location>
        <begin position="323"/>
        <end position="334"/>
    </location>
</feature>
<evidence type="ECO:0000313" key="3">
    <source>
        <dbReference type="Proteomes" id="UP000821837"/>
    </source>
</evidence>
<evidence type="ECO:0008006" key="4">
    <source>
        <dbReference type="Google" id="ProtNLM"/>
    </source>
</evidence>
<evidence type="ECO:0000256" key="1">
    <source>
        <dbReference type="SAM" id="MobiDB-lite"/>
    </source>
</evidence>
<evidence type="ECO:0000313" key="2">
    <source>
        <dbReference type="EMBL" id="KAH7969305.1"/>
    </source>
</evidence>
<reference evidence="2" key="2">
    <citation type="submission" date="2021-09" db="EMBL/GenBank/DDBJ databases">
        <authorList>
            <person name="Jia N."/>
            <person name="Wang J."/>
            <person name="Shi W."/>
            <person name="Du L."/>
            <person name="Sun Y."/>
            <person name="Zhan W."/>
            <person name="Jiang J."/>
            <person name="Wang Q."/>
            <person name="Zhang B."/>
            <person name="Ji P."/>
            <person name="Sakyi L.B."/>
            <person name="Cui X."/>
            <person name="Yuan T."/>
            <person name="Jiang B."/>
            <person name="Yang W."/>
            <person name="Lam T.T.-Y."/>
            <person name="Chang Q."/>
            <person name="Ding S."/>
            <person name="Wang X."/>
            <person name="Zhu J."/>
            <person name="Ruan X."/>
            <person name="Zhao L."/>
            <person name="Wei J."/>
            <person name="Que T."/>
            <person name="Du C."/>
            <person name="Cheng J."/>
            <person name="Dai P."/>
            <person name="Han X."/>
            <person name="Huang E."/>
            <person name="Gao Y."/>
            <person name="Liu J."/>
            <person name="Shao H."/>
            <person name="Ye R."/>
            <person name="Li L."/>
            <person name="Wei W."/>
            <person name="Wang X."/>
            <person name="Wang C."/>
            <person name="Huo Q."/>
            <person name="Li W."/>
            <person name="Guo W."/>
            <person name="Chen H."/>
            <person name="Chen S."/>
            <person name="Zhou L."/>
            <person name="Zhou L."/>
            <person name="Ni X."/>
            <person name="Tian J."/>
            <person name="Zhou Y."/>
            <person name="Sheng Y."/>
            <person name="Liu T."/>
            <person name="Pan Y."/>
            <person name="Xia L."/>
            <person name="Li J."/>
            <person name="Zhao F."/>
            <person name="Cao W."/>
        </authorList>
    </citation>
    <scope>NUCLEOTIDE SEQUENCE</scope>
    <source>
        <strain evidence="2">Rsan-2018</strain>
        <tissue evidence="2">Larvae</tissue>
    </source>
</reference>
<reference evidence="2" key="1">
    <citation type="journal article" date="2020" name="Cell">
        <title>Large-Scale Comparative Analyses of Tick Genomes Elucidate Their Genetic Diversity and Vector Capacities.</title>
        <authorList>
            <consortium name="Tick Genome and Microbiome Consortium (TIGMIC)"/>
            <person name="Jia N."/>
            <person name="Wang J."/>
            <person name="Shi W."/>
            <person name="Du L."/>
            <person name="Sun Y."/>
            <person name="Zhan W."/>
            <person name="Jiang J.F."/>
            <person name="Wang Q."/>
            <person name="Zhang B."/>
            <person name="Ji P."/>
            <person name="Bell-Sakyi L."/>
            <person name="Cui X.M."/>
            <person name="Yuan T.T."/>
            <person name="Jiang B.G."/>
            <person name="Yang W.F."/>
            <person name="Lam T.T."/>
            <person name="Chang Q.C."/>
            <person name="Ding S.J."/>
            <person name="Wang X.J."/>
            <person name="Zhu J.G."/>
            <person name="Ruan X.D."/>
            <person name="Zhao L."/>
            <person name="Wei J.T."/>
            <person name="Ye R.Z."/>
            <person name="Que T.C."/>
            <person name="Du C.H."/>
            <person name="Zhou Y.H."/>
            <person name="Cheng J.X."/>
            <person name="Dai P.F."/>
            <person name="Guo W.B."/>
            <person name="Han X.H."/>
            <person name="Huang E.J."/>
            <person name="Li L.F."/>
            <person name="Wei W."/>
            <person name="Gao Y.C."/>
            <person name="Liu J.Z."/>
            <person name="Shao H.Z."/>
            <person name="Wang X."/>
            <person name="Wang C.C."/>
            <person name="Yang T.C."/>
            <person name="Huo Q.B."/>
            <person name="Li W."/>
            <person name="Chen H.Y."/>
            <person name="Chen S.E."/>
            <person name="Zhou L.G."/>
            <person name="Ni X.B."/>
            <person name="Tian J.H."/>
            <person name="Sheng Y."/>
            <person name="Liu T."/>
            <person name="Pan Y.S."/>
            <person name="Xia L.Y."/>
            <person name="Li J."/>
            <person name="Zhao F."/>
            <person name="Cao W.C."/>
        </authorList>
    </citation>
    <scope>NUCLEOTIDE SEQUENCE</scope>
    <source>
        <strain evidence="2">Rsan-2018</strain>
    </source>
</reference>